<dbReference type="Proteomes" id="UP001200537">
    <property type="component" value="Unassembled WGS sequence"/>
</dbReference>
<organism evidence="1 2">
    <name type="scientific">Varibaculum cambriense</name>
    <dbReference type="NCBI Taxonomy" id="184870"/>
    <lineage>
        <taxon>Bacteria</taxon>
        <taxon>Bacillati</taxon>
        <taxon>Actinomycetota</taxon>
        <taxon>Actinomycetes</taxon>
        <taxon>Actinomycetales</taxon>
        <taxon>Actinomycetaceae</taxon>
        <taxon>Varibaculum</taxon>
    </lineage>
</organism>
<evidence type="ECO:0000313" key="2">
    <source>
        <dbReference type="Proteomes" id="UP001200537"/>
    </source>
</evidence>
<name>A0AAJ1BD54_9ACTO</name>
<sequence>MWFASSPSDYLDPHSRGGFIASKVDQQDAVALWLAMELFHSPERLGFDRETDLYLDCEQNEDLCFSGAQRRVVVSVKNTNMTIGEFAAELERLSTLVAMKEADLALLAFIGAVDRKIVEAIKRDEEYRSLVQEKSFVESVHIKKEFDEKYEGVFSSDVLLRQFPELDADAFTAGISQLLRRALPISDYSDERIESQIIFLSARIARARRKRGTVRLSELAEDVLSLVSNPMTRGILKGLPYKLDSAGYVLDRARANEIFFLHRKTQQAQRSTLRKFRKRHFWHALGWLMFGAPVCQNCSHPLLANLCGLGKLGIACPDCGATPFVTLYLACPCGEALLLLEQPPLDDFSAFNLALIASVSDLKCGKCGRSASYEDLDLRVFQLNIPADDTVTVTEALKNLVEPTD</sequence>
<gene>
    <name evidence="1" type="ORF">L0M99_03910</name>
</gene>
<evidence type="ECO:0000313" key="1">
    <source>
        <dbReference type="EMBL" id="MCG4617642.1"/>
    </source>
</evidence>
<comment type="caution">
    <text evidence="1">The sequence shown here is derived from an EMBL/GenBank/DDBJ whole genome shotgun (WGS) entry which is preliminary data.</text>
</comment>
<proteinExistence type="predicted"/>
<dbReference type="AlphaFoldDB" id="A0AAJ1BD54"/>
<dbReference type="RefSeq" id="WP_238127817.1">
    <property type="nucleotide sequence ID" value="NZ_JAGZVZ010000009.1"/>
</dbReference>
<protein>
    <submittedName>
        <fullName evidence="1">Uncharacterized protein</fullName>
    </submittedName>
</protein>
<reference evidence="1" key="1">
    <citation type="submission" date="2022-01" db="EMBL/GenBank/DDBJ databases">
        <title>Collection of gut derived symbiotic bacterial strains cultured from healthy donors.</title>
        <authorList>
            <person name="Lin H."/>
            <person name="Kohout C."/>
            <person name="Waligurski E."/>
            <person name="Pamer E.G."/>
        </authorList>
    </citation>
    <scope>NUCLEOTIDE SEQUENCE</scope>
    <source>
        <strain evidence="1">DFI.7.46</strain>
    </source>
</reference>
<accession>A0AAJ1BD54</accession>
<dbReference type="EMBL" id="JAKNHJ010000006">
    <property type="protein sequence ID" value="MCG4617642.1"/>
    <property type="molecule type" value="Genomic_DNA"/>
</dbReference>